<dbReference type="EMBL" id="CP060139">
    <property type="protein sequence ID" value="QNR25031.1"/>
    <property type="molecule type" value="Genomic_DNA"/>
</dbReference>
<keyword evidence="2" id="KW-1185">Reference proteome</keyword>
<evidence type="ECO:0000313" key="1">
    <source>
        <dbReference type="EMBL" id="QNR25031.1"/>
    </source>
</evidence>
<reference evidence="1 2" key="1">
    <citation type="submission" date="2020-08" db="EMBL/GenBank/DDBJ databases">
        <title>Croceimicrobium hydrocarbonivorans gen. nov., sp. nov., a novel marine bacterium isolated from a bacterial consortium that degrades polyethylene terephthalate.</title>
        <authorList>
            <person name="Liu R."/>
        </authorList>
    </citation>
    <scope>NUCLEOTIDE SEQUENCE [LARGE SCALE GENOMIC DNA]</scope>
    <source>
        <strain evidence="1 2">A20-9</strain>
    </source>
</reference>
<protein>
    <recommendedName>
        <fullName evidence="3">HEAT repeat domain-containing protein</fullName>
    </recommendedName>
</protein>
<sequence>MKVLEQLASALDRRDEVPNQELARKIAHTKDTEAVKILIQNLSHKDKAIQSDCIKVLHEIAEIDPQLVANYAQVFIDFLKHKNNRLQWGAMTALNAICLENPSFIYKALPQIVEAGEKGSVISKDNLVKLLVKMASLAEYADDAFDLLCEQVLRSPTNQLPMYAELALPIISNPNKKKFSEILQSRLNEVEKESKRKRLEKVIKKLT</sequence>
<proteinExistence type="predicted"/>
<dbReference type="AlphaFoldDB" id="A0A7H0VH33"/>
<dbReference type="InterPro" id="IPR016024">
    <property type="entry name" value="ARM-type_fold"/>
</dbReference>
<dbReference type="SUPFAM" id="SSF48371">
    <property type="entry name" value="ARM repeat"/>
    <property type="match status" value="1"/>
</dbReference>
<gene>
    <name evidence="1" type="ORF">H4K34_04070</name>
</gene>
<evidence type="ECO:0008006" key="3">
    <source>
        <dbReference type="Google" id="ProtNLM"/>
    </source>
</evidence>
<evidence type="ECO:0000313" key="2">
    <source>
        <dbReference type="Proteomes" id="UP000516305"/>
    </source>
</evidence>
<name>A0A7H0VH33_9FLAO</name>
<dbReference type="InterPro" id="IPR011989">
    <property type="entry name" value="ARM-like"/>
</dbReference>
<organism evidence="1 2">
    <name type="scientific">Croceimicrobium hydrocarbonivorans</name>
    <dbReference type="NCBI Taxonomy" id="2761580"/>
    <lineage>
        <taxon>Bacteria</taxon>
        <taxon>Pseudomonadati</taxon>
        <taxon>Bacteroidota</taxon>
        <taxon>Flavobacteriia</taxon>
        <taxon>Flavobacteriales</taxon>
        <taxon>Owenweeksiaceae</taxon>
        <taxon>Croceimicrobium</taxon>
    </lineage>
</organism>
<accession>A0A7H0VH33</accession>
<dbReference type="Proteomes" id="UP000516305">
    <property type="component" value="Chromosome"/>
</dbReference>
<dbReference type="Gene3D" id="1.25.10.10">
    <property type="entry name" value="Leucine-rich Repeat Variant"/>
    <property type="match status" value="1"/>
</dbReference>
<dbReference type="KEGG" id="chyd:H4K34_04070"/>
<dbReference type="RefSeq" id="WP_210759556.1">
    <property type="nucleotide sequence ID" value="NZ_CP060139.1"/>
</dbReference>